<dbReference type="Pfam" id="PF01551">
    <property type="entry name" value="Peptidase_M23"/>
    <property type="match status" value="1"/>
</dbReference>
<dbReference type="InterPro" id="IPR050570">
    <property type="entry name" value="Cell_wall_metabolism_enzyme"/>
</dbReference>
<dbReference type="GO" id="GO:0004222">
    <property type="term" value="F:metalloendopeptidase activity"/>
    <property type="evidence" value="ECO:0007669"/>
    <property type="project" value="TreeGrafter"/>
</dbReference>
<dbReference type="InterPro" id="IPR011055">
    <property type="entry name" value="Dup_hybrid_motif"/>
</dbReference>
<keyword evidence="2" id="KW-0732">Signal</keyword>
<protein>
    <submittedName>
        <fullName evidence="4">Lipoprotein NlpD</fullName>
    </submittedName>
</protein>
<keyword evidence="5" id="KW-1185">Reference proteome</keyword>
<name>A0A081FYK5_9GAMM</name>
<evidence type="ECO:0000259" key="3">
    <source>
        <dbReference type="Pfam" id="PF01551"/>
    </source>
</evidence>
<dbReference type="eggNOG" id="COG4942">
    <property type="taxonomic scope" value="Bacteria"/>
</dbReference>
<reference evidence="4 5" key="1">
    <citation type="submission" date="2014-04" db="EMBL/GenBank/DDBJ databases">
        <title>Marinobacterium kochiensis sp. nov., isolated from sediment sample collected from Kochi backwaters in Kerala, India.</title>
        <authorList>
            <person name="Singh A."/>
            <person name="Pinnaka A.K."/>
        </authorList>
    </citation>
    <scope>NUCLEOTIDE SEQUENCE [LARGE SCALE GENOMIC DNA]</scope>
    <source>
        <strain evidence="4 5">AK27</strain>
    </source>
</reference>
<keyword evidence="1" id="KW-0175">Coiled coil</keyword>
<dbReference type="AlphaFoldDB" id="A0A081FYK5"/>
<evidence type="ECO:0000313" key="5">
    <source>
        <dbReference type="Proteomes" id="UP000028252"/>
    </source>
</evidence>
<dbReference type="Gene3D" id="1.20.5.340">
    <property type="match status" value="1"/>
</dbReference>
<dbReference type="FunFam" id="2.70.70.10:FF:000003">
    <property type="entry name" value="Murein hydrolase activator EnvC"/>
    <property type="match status" value="1"/>
</dbReference>
<dbReference type="RefSeq" id="WP_036188286.1">
    <property type="nucleotide sequence ID" value="NZ_JMQN01000036.1"/>
</dbReference>
<dbReference type="PATRIC" id="fig|1232683.4.peg.2348"/>
<feature type="coiled-coil region" evidence="1">
    <location>
        <begin position="147"/>
        <end position="244"/>
    </location>
</feature>
<evidence type="ECO:0000256" key="2">
    <source>
        <dbReference type="SAM" id="SignalP"/>
    </source>
</evidence>
<sequence>MRSLLTVLFLVLSLPLMAATDADKQATEAQIQSLKREIGQLQKGIEQQKGEQKKQERALRDSEKRIGEVSAQLSALNDELAGLDADLGTLNEREAALEQQLKASGQRVQEQLRAQYREGRQPQLQLMLSEQDPARVERLLYYYDQLNAKLIEQLKVYRTQLEALQSTRTQAATTNEKIVQKRAELEQQKQALSSAREARAASLAKIKASLQEDRRKLADLESNRKQLESLLVKIVESIKRARLETADQAFATLKGKLNWPVDGKLVRRFGDKVNGLSYEGVLIQSGTGQEVHAVHGGRVVFADWLRGYGLLLIIDHGDGYMSLYGHNQSLLRETGSWVRPGAVIATTGESGGYEQAGLYFAIRHGGRSIDPGQWLSRR</sequence>
<dbReference type="EMBL" id="JMQN01000036">
    <property type="protein sequence ID" value="KEA63610.1"/>
    <property type="molecule type" value="Genomic_DNA"/>
</dbReference>
<dbReference type="STRING" id="1232683.ADIMK_2389"/>
<dbReference type="CDD" id="cd12797">
    <property type="entry name" value="M23_peptidase"/>
    <property type="match status" value="1"/>
</dbReference>
<feature type="signal peptide" evidence="2">
    <location>
        <begin position="1"/>
        <end position="18"/>
    </location>
</feature>
<accession>A0A081FYK5</accession>
<dbReference type="SUPFAM" id="SSF51261">
    <property type="entry name" value="Duplicated hybrid motif"/>
    <property type="match status" value="1"/>
</dbReference>
<evidence type="ECO:0000256" key="1">
    <source>
        <dbReference type="SAM" id="Coils"/>
    </source>
</evidence>
<keyword evidence="4" id="KW-0449">Lipoprotein</keyword>
<dbReference type="PANTHER" id="PTHR21666">
    <property type="entry name" value="PEPTIDASE-RELATED"/>
    <property type="match status" value="1"/>
</dbReference>
<dbReference type="Proteomes" id="UP000028252">
    <property type="component" value="Unassembled WGS sequence"/>
</dbReference>
<dbReference type="OrthoDB" id="9784703at2"/>
<dbReference type="InterPro" id="IPR016047">
    <property type="entry name" value="M23ase_b-sheet_dom"/>
</dbReference>
<proteinExistence type="predicted"/>
<dbReference type="PANTHER" id="PTHR21666:SF270">
    <property type="entry name" value="MUREIN HYDROLASE ACTIVATOR ENVC"/>
    <property type="match status" value="1"/>
</dbReference>
<evidence type="ECO:0000313" key="4">
    <source>
        <dbReference type="EMBL" id="KEA63610.1"/>
    </source>
</evidence>
<feature type="coiled-coil region" evidence="1">
    <location>
        <begin position="17"/>
        <end position="100"/>
    </location>
</feature>
<feature type="chain" id="PRO_5001757407" evidence="2">
    <location>
        <begin position="19"/>
        <end position="378"/>
    </location>
</feature>
<comment type="caution">
    <text evidence="4">The sequence shown here is derived from an EMBL/GenBank/DDBJ whole genome shotgun (WGS) entry which is preliminary data.</text>
</comment>
<dbReference type="Gene3D" id="2.70.70.10">
    <property type="entry name" value="Glucose Permease (Domain IIA)"/>
    <property type="match status" value="1"/>
</dbReference>
<organism evidence="4 5">
    <name type="scientific">Marinobacterium lacunae</name>
    <dbReference type="NCBI Taxonomy" id="1232683"/>
    <lineage>
        <taxon>Bacteria</taxon>
        <taxon>Pseudomonadati</taxon>
        <taxon>Pseudomonadota</taxon>
        <taxon>Gammaproteobacteria</taxon>
        <taxon>Oceanospirillales</taxon>
        <taxon>Oceanospirillaceae</taxon>
        <taxon>Marinobacterium</taxon>
    </lineage>
</organism>
<gene>
    <name evidence="4" type="ORF">ADIMK_2389</name>
</gene>
<feature type="domain" description="M23ase beta-sheet core" evidence="3">
    <location>
        <begin position="279"/>
        <end position="371"/>
    </location>
</feature>